<comment type="caution">
    <text evidence="4">The sequence shown here is derived from an EMBL/GenBank/DDBJ whole genome shotgun (WGS) entry which is preliminary data.</text>
</comment>
<keyword evidence="1" id="KW-0479">Metal-binding</keyword>
<feature type="region of interest" description="Disordered" evidence="2">
    <location>
        <begin position="104"/>
        <end position="131"/>
    </location>
</feature>
<reference evidence="4 5" key="1">
    <citation type="submission" date="2016-05" db="EMBL/GenBank/DDBJ databases">
        <authorList>
            <person name="Lavstsen T."/>
            <person name="Jespersen J.S."/>
        </authorList>
    </citation>
    <scope>NUCLEOTIDE SEQUENCE [LARGE SCALE GENOMIC DNA]</scope>
    <source>
        <strain evidence="4 5">B7-9</strain>
    </source>
</reference>
<keyword evidence="5" id="KW-1185">Reference proteome</keyword>
<dbReference type="EMBL" id="LYXE01000015">
    <property type="protein sequence ID" value="PDW01123.1"/>
    <property type="molecule type" value="Genomic_DNA"/>
</dbReference>
<evidence type="ECO:0000313" key="5">
    <source>
        <dbReference type="Proteomes" id="UP000220922"/>
    </source>
</evidence>
<dbReference type="GO" id="GO:0008270">
    <property type="term" value="F:zinc ion binding"/>
    <property type="evidence" value="ECO:0007669"/>
    <property type="project" value="UniProtKB-KW"/>
</dbReference>
<proteinExistence type="predicted"/>
<name>A0A2H3LBY2_9CHLR</name>
<keyword evidence="1" id="KW-0863">Zinc-finger</keyword>
<gene>
    <name evidence="4" type="ORF">A9Q02_07860</name>
</gene>
<evidence type="ECO:0000313" key="4">
    <source>
        <dbReference type="EMBL" id="PDW01123.1"/>
    </source>
</evidence>
<dbReference type="Proteomes" id="UP000220922">
    <property type="component" value="Unassembled WGS sequence"/>
</dbReference>
<accession>A0A2H3LBY2</accession>
<evidence type="ECO:0000256" key="2">
    <source>
        <dbReference type="SAM" id="MobiDB-lite"/>
    </source>
</evidence>
<dbReference type="InterPro" id="IPR007527">
    <property type="entry name" value="Znf_SWIM"/>
</dbReference>
<protein>
    <recommendedName>
        <fullName evidence="3">SWIM-type domain-containing protein</fullName>
    </recommendedName>
</protein>
<keyword evidence="1" id="KW-0862">Zinc</keyword>
<sequence>MAPDVAALTAARKLAVPKLWPTLGTHSRALWGECQGSGASLYRVQVDLETLAFRCSCPSRKLPCKHTLALMLLLANQADHVPVAESPDWVAEWLAQRARAAERRQASAEAAPVAPPAELDPSPSRTPTAREQRVAAGMIELERWLEDRVRTGLAGLQEGALGVFAPFASRMVDAQAPGVARRLREAALLPGSGDGWEGHLLDQLSLLYLLARAYAHLDDLPLDLQADVRTTIGFTQSQAELLLAGQGVFDQWLVLGRRIEDEERLRVQRTWLWGMTGQRSALVLSFSTAYTPLDQSLVPGSFFAGELVFYPGSVPQRALVRTREELTSEPGPLPGCPINAAIGSYAAALAQQPWLERHLLSIGPCRLACVEERWYLRDADEQTLPLSRTSTQIWQLLALTGGHPFTIVGEWDGQMLLPLSVQCEGGFFCV</sequence>
<dbReference type="Pfam" id="PF04434">
    <property type="entry name" value="SWIM"/>
    <property type="match status" value="1"/>
</dbReference>
<organism evidence="4 5">
    <name type="scientific">Candidatus Chloroploca asiatica</name>
    <dbReference type="NCBI Taxonomy" id="1506545"/>
    <lineage>
        <taxon>Bacteria</taxon>
        <taxon>Bacillati</taxon>
        <taxon>Chloroflexota</taxon>
        <taxon>Chloroflexia</taxon>
        <taxon>Chloroflexales</taxon>
        <taxon>Chloroflexineae</taxon>
        <taxon>Oscillochloridaceae</taxon>
        <taxon>Candidatus Chloroploca</taxon>
    </lineage>
</organism>
<evidence type="ECO:0000256" key="1">
    <source>
        <dbReference type="PROSITE-ProRule" id="PRU00325"/>
    </source>
</evidence>
<dbReference type="PROSITE" id="PS50966">
    <property type="entry name" value="ZF_SWIM"/>
    <property type="match status" value="1"/>
</dbReference>
<evidence type="ECO:0000259" key="3">
    <source>
        <dbReference type="PROSITE" id="PS50966"/>
    </source>
</evidence>
<feature type="domain" description="SWIM-type" evidence="3">
    <location>
        <begin position="42"/>
        <end position="75"/>
    </location>
</feature>
<dbReference type="AlphaFoldDB" id="A0A2H3LBY2"/>